<dbReference type="AlphaFoldDB" id="A0AA47ENK0"/>
<protein>
    <submittedName>
        <fullName evidence="2">DUF1097 domain-containing protein</fullName>
    </submittedName>
</protein>
<feature type="transmembrane region" description="Helical" evidence="1">
    <location>
        <begin position="129"/>
        <end position="151"/>
    </location>
</feature>
<keyword evidence="1" id="KW-0472">Membrane</keyword>
<dbReference type="Proteomes" id="UP001164733">
    <property type="component" value="Chromosome"/>
</dbReference>
<dbReference type="InterPro" id="IPR009476">
    <property type="entry name" value="DUF1097"/>
</dbReference>
<keyword evidence="1" id="KW-1133">Transmembrane helix</keyword>
<sequence length="167" mass="17871">MCEKGKCIDALNSSAISIGLLSGVWIILSTKLGLMAWVGFMGCTSYYAAGNRFVKGWKKSVICNMSGILWAMIAIQFSNMLPIPEPVAVMTTIISFFIIAQAKIPFLAFIPGTFVGCASTFGMNGNWKATIMALLMGSVLGIVSDVGGVLIKKLTERKSDKTISQVS</sequence>
<name>A0AA47ENK0_9CLOT</name>
<evidence type="ECO:0000256" key="1">
    <source>
        <dbReference type="SAM" id="Phobius"/>
    </source>
</evidence>
<evidence type="ECO:0000313" key="3">
    <source>
        <dbReference type="Proteomes" id="UP001164733"/>
    </source>
</evidence>
<evidence type="ECO:0000313" key="2">
    <source>
        <dbReference type="EMBL" id="WAG62301.1"/>
    </source>
</evidence>
<accession>A0AA47ENK0</accession>
<feature type="transmembrane region" description="Helical" evidence="1">
    <location>
        <begin position="61"/>
        <end position="77"/>
    </location>
</feature>
<dbReference type="EMBL" id="CP086239">
    <property type="protein sequence ID" value="WAG62301.1"/>
    <property type="molecule type" value="Genomic_DNA"/>
</dbReference>
<keyword evidence="1" id="KW-0812">Transmembrane</keyword>
<organism evidence="2 3">
    <name type="scientific">Clostridium estertheticum</name>
    <dbReference type="NCBI Taxonomy" id="238834"/>
    <lineage>
        <taxon>Bacteria</taxon>
        <taxon>Bacillati</taxon>
        <taxon>Bacillota</taxon>
        <taxon>Clostridia</taxon>
        <taxon>Eubacteriales</taxon>
        <taxon>Clostridiaceae</taxon>
        <taxon>Clostridium</taxon>
    </lineage>
</organism>
<dbReference type="Pfam" id="PF06496">
    <property type="entry name" value="DUF1097"/>
    <property type="match status" value="1"/>
</dbReference>
<dbReference type="RefSeq" id="WP_268056032.1">
    <property type="nucleotide sequence ID" value="NZ_CP086239.1"/>
</dbReference>
<gene>
    <name evidence="2" type="ORF">LL038_08710</name>
</gene>
<reference evidence="2" key="1">
    <citation type="submission" date="2021-11" db="EMBL/GenBank/DDBJ databases">
        <title>Clostridia strains as spoilage organisms.</title>
        <authorList>
            <person name="Wambui J."/>
            <person name="Stevens M.J.A."/>
            <person name="Stephan R."/>
        </authorList>
    </citation>
    <scope>NUCLEOTIDE SEQUENCE</scope>
    <source>
        <strain evidence="2">CF009</strain>
    </source>
</reference>
<proteinExistence type="predicted"/>